<evidence type="ECO:0000256" key="1">
    <source>
        <dbReference type="SAM" id="Phobius"/>
    </source>
</evidence>
<dbReference type="OrthoDB" id="9812071at2"/>
<sequence>MADHGTIEYGTAEGNDYVEHERTYALFVALTKWGSIAVAVLLVLMWIFLL</sequence>
<organism evidence="3 4">
    <name type="scientific">Xanthobacter tagetidis</name>
    <dbReference type="NCBI Taxonomy" id="60216"/>
    <lineage>
        <taxon>Bacteria</taxon>
        <taxon>Pseudomonadati</taxon>
        <taxon>Pseudomonadota</taxon>
        <taxon>Alphaproteobacteria</taxon>
        <taxon>Hyphomicrobiales</taxon>
        <taxon>Xanthobacteraceae</taxon>
        <taxon>Xanthobacter</taxon>
    </lineage>
</organism>
<name>A0A3L7AMI2_9HYPH</name>
<keyword evidence="1" id="KW-0472">Membrane</keyword>
<gene>
    <name evidence="3" type="ORF">D9R14_00505</name>
</gene>
<dbReference type="InterPro" id="IPR036596">
    <property type="entry name" value="Cyt-C_aa3_sf"/>
</dbReference>
<dbReference type="SUPFAM" id="SSF81469">
    <property type="entry name" value="Bacterial aa3 type cytochrome c oxidase subunit IV"/>
    <property type="match status" value="1"/>
</dbReference>
<protein>
    <submittedName>
        <fullName evidence="3">Aa3-type cytochrome c oxidase subunit IV</fullName>
    </submittedName>
</protein>
<dbReference type="Pfam" id="PF07835">
    <property type="entry name" value="COX4_pro_2"/>
    <property type="match status" value="1"/>
</dbReference>
<dbReference type="AlphaFoldDB" id="A0A3L7AMI2"/>
<evidence type="ECO:0000259" key="2">
    <source>
        <dbReference type="Pfam" id="PF07835"/>
    </source>
</evidence>
<dbReference type="RefSeq" id="WP_121621342.1">
    <property type="nucleotide sequence ID" value="NZ_JACIIW010000004.1"/>
</dbReference>
<dbReference type="EMBL" id="RCTF01000001">
    <property type="protein sequence ID" value="RLP81527.1"/>
    <property type="molecule type" value="Genomic_DNA"/>
</dbReference>
<accession>A0A3L7AMI2</accession>
<feature type="domain" description="Cytochrome c oxidase subunit IV bacterial aa3 type" evidence="2">
    <location>
        <begin position="4"/>
        <end position="49"/>
    </location>
</feature>
<evidence type="ECO:0000313" key="3">
    <source>
        <dbReference type="EMBL" id="RLP81527.1"/>
    </source>
</evidence>
<dbReference type="InterPro" id="IPR012422">
    <property type="entry name" value="Cyt_c_oxidase_su4_bac-aa3"/>
</dbReference>
<keyword evidence="4" id="KW-1185">Reference proteome</keyword>
<comment type="caution">
    <text evidence="3">The sequence shown here is derived from an EMBL/GenBank/DDBJ whole genome shotgun (WGS) entry which is preliminary data.</text>
</comment>
<dbReference type="Gene3D" id="1.20.5.160">
    <property type="entry name" value="Bacterial aa3 type cytochrome c oxidase subunit IV"/>
    <property type="match status" value="1"/>
</dbReference>
<evidence type="ECO:0000313" key="4">
    <source>
        <dbReference type="Proteomes" id="UP000269692"/>
    </source>
</evidence>
<keyword evidence="1" id="KW-1133">Transmembrane helix</keyword>
<keyword evidence="1" id="KW-0812">Transmembrane</keyword>
<proteinExistence type="predicted"/>
<feature type="transmembrane region" description="Helical" evidence="1">
    <location>
        <begin position="24"/>
        <end position="49"/>
    </location>
</feature>
<reference evidence="3 4" key="1">
    <citation type="submission" date="2018-10" db="EMBL/GenBank/DDBJ databases">
        <title>Xanthobacter tagetidis genome sequencing and assembly.</title>
        <authorList>
            <person name="Maclea K.S."/>
            <person name="Goen A.E."/>
            <person name="Fatima S.A."/>
        </authorList>
    </citation>
    <scope>NUCLEOTIDE SEQUENCE [LARGE SCALE GENOMIC DNA]</scope>
    <source>
        <strain evidence="3 4">ATCC 700314</strain>
    </source>
</reference>
<dbReference type="Proteomes" id="UP000269692">
    <property type="component" value="Unassembled WGS sequence"/>
</dbReference>